<dbReference type="InterPro" id="IPR011047">
    <property type="entry name" value="Quinoprotein_ADH-like_sf"/>
</dbReference>
<reference evidence="3 4" key="1">
    <citation type="journal article" date="2010" name="Stand. Genomic Sci.">
        <title>Complete genome sequence of Haloterrigena turkmenica type strain (4k).</title>
        <authorList>
            <person name="Saunders E."/>
            <person name="Tindall B.J."/>
            <person name="Fahnrich R."/>
            <person name="Lapidus A."/>
            <person name="Copeland A."/>
            <person name="Del Rio T.G."/>
            <person name="Lucas S."/>
            <person name="Chen F."/>
            <person name="Tice H."/>
            <person name="Cheng J.F."/>
            <person name="Han C."/>
            <person name="Detter J.C."/>
            <person name="Bruce D."/>
            <person name="Goodwin L."/>
            <person name="Chain P."/>
            <person name="Pitluck S."/>
            <person name="Pati A."/>
            <person name="Ivanova N."/>
            <person name="Mavromatis K."/>
            <person name="Chen A."/>
            <person name="Palaniappan K."/>
            <person name="Land M."/>
            <person name="Hauser L."/>
            <person name="Chang Y.J."/>
            <person name="Jeffries C.D."/>
            <person name="Brettin T."/>
            <person name="Rohde M."/>
            <person name="Goker M."/>
            <person name="Bristow J."/>
            <person name="Eisen J.A."/>
            <person name="Markowitz V."/>
            <person name="Hugenholtz P."/>
            <person name="Klenk H.P."/>
            <person name="Kyrpides N.C."/>
        </authorList>
    </citation>
    <scope>NUCLEOTIDE SEQUENCE [LARGE SCALE GENOMIC DNA]</scope>
    <source>
        <strain evidence="4">ATCC 51198 / DSM 5511 / JCM 9101 / NCIMB 13204 / VKM B-1734 / 4k</strain>
    </source>
</reference>
<sequence length="391" mass="42715">MNRRTFLRRGAAGVAVSAVVGLTPLNPLAPDSRREEPKETTSSTVPSEGSSETEQPSHYLWTNDVFGGVSGLVTDATGDELYVSRGTEAKRIDAETGEVEWDVESEQSIETPVTVGDETVFAVGRHGRLLAADREDGERLWFEDTNAFSPARPTVYDETAVVAGQRVYAHDIESGERQWSSSDRFTSPRTLRSGRHLYVGDHRNTAKLDLRDGSTVWQFDNGDRVGGPSFNFVLATQRNLLFGTNGSTLYAVDTNNGTLEWTAEDPGTFRSLAATDGGLVYCLETDAGNSQFGVIDLDDQKILWEKIASLDFEEWEYGRVTTNITVYGGAILAGTSSGHLATIDPDAGRFRTATTVHDDGINRLFVDGDRAYLTGSRVLRGIDLTETALVR</sequence>
<dbReference type="InterPro" id="IPR015943">
    <property type="entry name" value="WD40/YVTN_repeat-like_dom_sf"/>
</dbReference>
<dbReference type="OrthoDB" id="169171at2157"/>
<protein>
    <submittedName>
        <fullName evidence="3">Pyrrolo-quinoline quinone beta-propeller repeat protein</fullName>
    </submittedName>
</protein>
<keyword evidence="4" id="KW-1185">Reference proteome</keyword>
<dbReference type="KEGG" id="htu:Htur_1144"/>
<feature type="domain" description="Pyrrolo-quinoline quinone repeat" evidence="2">
    <location>
        <begin position="60"/>
        <end position="181"/>
    </location>
</feature>
<dbReference type="PANTHER" id="PTHR34512:SF30">
    <property type="entry name" value="OUTER MEMBRANE PROTEIN ASSEMBLY FACTOR BAMB"/>
    <property type="match status" value="1"/>
</dbReference>
<dbReference type="RefSeq" id="WP_012942342.1">
    <property type="nucleotide sequence ID" value="NC_013743.1"/>
</dbReference>
<gene>
    <name evidence="3" type="ordered locus">Htur_1144</name>
</gene>
<dbReference type="Pfam" id="PF13360">
    <property type="entry name" value="PQQ_2"/>
    <property type="match status" value="2"/>
</dbReference>
<dbReference type="STRING" id="543526.Htur_1144"/>
<evidence type="ECO:0000313" key="3">
    <source>
        <dbReference type="EMBL" id="ADB60036.1"/>
    </source>
</evidence>
<evidence type="ECO:0000313" key="4">
    <source>
        <dbReference type="Proteomes" id="UP000001903"/>
    </source>
</evidence>
<dbReference type="SMART" id="SM00564">
    <property type="entry name" value="PQQ"/>
    <property type="match status" value="4"/>
</dbReference>
<feature type="compositionally biased region" description="Polar residues" evidence="1">
    <location>
        <begin position="40"/>
        <end position="56"/>
    </location>
</feature>
<name>D2RZB2_HALTV</name>
<dbReference type="InterPro" id="IPR018391">
    <property type="entry name" value="PQQ_b-propeller_rpt"/>
</dbReference>
<dbReference type="SUPFAM" id="SSF50998">
    <property type="entry name" value="Quinoprotein alcohol dehydrogenase-like"/>
    <property type="match status" value="1"/>
</dbReference>
<evidence type="ECO:0000259" key="2">
    <source>
        <dbReference type="Pfam" id="PF13360"/>
    </source>
</evidence>
<dbReference type="InterPro" id="IPR002372">
    <property type="entry name" value="PQQ_rpt_dom"/>
</dbReference>
<dbReference type="HOGENOM" id="CLU_705166_0_0_2"/>
<dbReference type="Proteomes" id="UP000001903">
    <property type="component" value="Chromosome"/>
</dbReference>
<evidence type="ECO:0000256" key="1">
    <source>
        <dbReference type="SAM" id="MobiDB-lite"/>
    </source>
</evidence>
<feature type="domain" description="Pyrrolo-quinoline quinone repeat" evidence="2">
    <location>
        <begin position="207"/>
        <end position="358"/>
    </location>
</feature>
<dbReference type="GeneID" id="8741733"/>
<organism evidence="3 4">
    <name type="scientific">Haloterrigena turkmenica (strain ATCC 51198 / DSM 5511 / JCM 9101 / NCIMB 13204 / VKM B-1734 / 4k)</name>
    <name type="common">Halococcus turkmenicus</name>
    <dbReference type="NCBI Taxonomy" id="543526"/>
    <lineage>
        <taxon>Archaea</taxon>
        <taxon>Methanobacteriati</taxon>
        <taxon>Methanobacteriota</taxon>
        <taxon>Stenosarchaea group</taxon>
        <taxon>Halobacteria</taxon>
        <taxon>Halobacteriales</taxon>
        <taxon>Natrialbaceae</taxon>
        <taxon>Haloterrigena</taxon>
    </lineage>
</organism>
<feature type="region of interest" description="Disordered" evidence="1">
    <location>
        <begin position="24"/>
        <end position="58"/>
    </location>
</feature>
<dbReference type="AlphaFoldDB" id="D2RZB2"/>
<dbReference type="Gene3D" id="2.40.128.630">
    <property type="match status" value="1"/>
</dbReference>
<proteinExistence type="predicted"/>
<dbReference type="PANTHER" id="PTHR34512">
    <property type="entry name" value="CELL SURFACE PROTEIN"/>
    <property type="match status" value="1"/>
</dbReference>
<accession>D2RZB2</accession>
<dbReference type="eggNOG" id="arCOG02556">
    <property type="taxonomic scope" value="Archaea"/>
</dbReference>
<dbReference type="EMBL" id="CP001860">
    <property type="protein sequence ID" value="ADB60036.1"/>
    <property type="molecule type" value="Genomic_DNA"/>
</dbReference>
<dbReference type="Gene3D" id="2.130.10.10">
    <property type="entry name" value="YVTN repeat-like/Quinoprotein amine dehydrogenase"/>
    <property type="match status" value="1"/>
</dbReference>